<dbReference type="InterPro" id="IPR050049">
    <property type="entry name" value="Dodecin_bact"/>
</dbReference>
<keyword evidence="2" id="KW-1185">Reference proteome</keyword>
<evidence type="ECO:0008006" key="3">
    <source>
        <dbReference type="Google" id="ProtNLM"/>
    </source>
</evidence>
<dbReference type="InterPro" id="IPR036694">
    <property type="entry name" value="Dodecin-like_sf"/>
</dbReference>
<dbReference type="Gene3D" id="3.30.1660.10">
    <property type="entry name" value="Flavin-binding protein dodecin"/>
    <property type="match status" value="1"/>
</dbReference>
<dbReference type="InterPro" id="IPR025543">
    <property type="entry name" value="Dodecin-like"/>
</dbReference>
<name>I4EIR4_9BACT</name>
<organism evidence="1 2">
    <name type="scientific">Nitrolancea hollandica Lb</name>
    <dbReference type="NCBI Taxonomy" id="1129897"/>
    <lineage>
        <taxon>Bacteria</taxon>
        <taxon>Pseudomonadati</taxon>
        <taxon>Thermomicrobiota</taxon>
        <taxon>Thermomicrobia</taxon>
        <taxon>Sphaerobacterales</taxon>
        <taxon>Sphaerobacterineae</taxon>
        <taxon>Sphaerobacteraceae</taxon>
        <taxon>Nitrolancea</taxon>
    </lineage>
</organism>
<sequence>MSNHTYKVIELVGSSPDGVQPAIESAISRASRTLSHLDWFEVKEIRGSIGDDGKVAWYQVKLGVGFRVLEPDDIGAE</sequence>
<reference evidence="1 2" key="1">
    <citation type="journal article" date="2012" name="ISME J.">
        <title>Nitrification expanded: discovery, physiology and genomics of a nitrite-oxidizing bacterium from the phylum Chloroflexi.</title>
        <authorList>
            <person name="Sorokin D.Y."/>
            <person name="Lucker S."/>
            <person name="Vejmelkova D."/>
            <person name="Kostrikina N.A."/>
            <person name="Kleerebezem R."/>
            <person name="Rijpstra W.I."/>
            <person name="Damste J.S."/>
            <person name="Le Paslier D."/>
            <person name="Muyzer G."/>
            <person name="Wagner M."/>
            <person name="van Loosdrecht M.C."/>
            <person name="Daims H."/>
        </authorList>
    </citation>
    <scope>NUCLEOTIDE SEQUENCE [LARGE SCALE GENOMIC DNA]</scope>
    <source>
        <strain evidence="2">none</strain>
    </source>
</reference>
<proteinExistence type="predicted"/>
<dbReference type="InterPro" id="IPR009923">
    <property type="entry name" value="Dodecin"/>
</dbReference>
<dbReference type="Proteomes" id="UP000004221">
    <property type="component" value="Unassembled WGS sequence"/>
</dbReference>
<dbReference type="PANTHER" id="PTHR39324:SF1">
    <property type="entry name" value="CALCIUM DODECIN"/>
    <property type="match status" value="1"/>
</dbReference>
<gene>
    <name evidence="1" type="ORF">NITHO_360007</name>
</gene>
<protein>
    <recommendedName>
        <fullName evidence="3">Dodecin</fullName>
    </recommendedName>
</protein>
<evidence type="ECO:0000313" key="2">
    <source>
        <dbReference type="Proteomes" id="UP000004221"/>
    </source>
</evidence>
<accession>I4EIR4</accession>
<comment type="caution">
    <text evidence="1">The sequence shown here is derived from an EMBL/GenBank/DDBJ whole genome shotgun (WGS) entry which is preliminary data.</text>
</comment>
<dbReference type="EMBL" id="CAGS01000290">
    <property type="protein sequence ID" value="CCF84576.1"/>
    <property type="molecule type" value="Genomic_DNA"/>
</dbReference>
<dbReference type="PANTHER" id="PTHR39324">
    <property type="entry name" value="CALCIUM DODECIN"/>
    <property type="match status" value="1"/>
</dbReference>
<dbReference type="SUPFAM" id="SSF89807">
    <property type="entry name" value="Dodecin-like"/>
    <property type="match status" value="1"/>
</dbReference>
<dbReference type="NCBIfam" id="NF043052">
    <property type="entry name" value="DodecBact"/>
    <property type="match status" value="1"/>
</dbReference>
<dbReference type="Pfam" id="PF07311">
    <property type="entry name" value="Dodecin"/>
    <property type="match status" value="1"/>
</dbReference>
<dbReference type="OrthoDB" id="1707990at2"/>
<evidence type="ECO:0000313" key="1">
    <source>
        <dbReference type="EMBL" id="CCF84576.1"/>
    </source>
</evidence>
<dbReference type="RefSeq" id="WP_008478824.1">
    <property type="nucleotide sequence ID" value="NZ_CAGS01000290.1"/>
</dbReference>
<dbReference type="AlphaFoldDB" id="I4EIR4"/>